<dbReference type="OrthoDB" id="1937984at2759"/>
<sequence>MSTSPNDPASRSHASLSPSHSQSHSVTDQDVPLQTLVQHLLASKRSTLSSINSVARAEEIVKSARAALEESVILSAQTGFLRNGIAGQVKILKRVRGGVESVYVEGQRDFKNVIRTLDAANSRLESTMDILRSTMVEAAFRPEGEEARNLLDFVDEQGVESMRDALKESIRETKEAQAEFDSSILSFDDDLRALKEATNNSSSSQSNHDLSAPLANHIHNLESNAQEMALLMDSLIKHFDLCKTAIRHTEGGWAAVAKAASSQPPGTEAVSVSGVMTTENGSTDDEPLSEEDRKAMLDILEKDASQVDDVVLELMEFLDEMEGKHEAVQEHLTSLTTTYRDTTNAYQTLEGVGSRLPGYIIASQDFKARWEEAKLQIQEQLSELESMRLFYENYYSAYDSMILEVHRRKQCEEKVRSIMKKAMEQIDKVYDVDMKEREGFRMDSGEYLPVDLFPGINTPAPRWDFVLAEDLDPALASQPGLERGVVEAALRREKERRRLDR</sequence>
<evidence type="ECO:0000256" key="3">
    <source>
        <dbReference type="ARBA" id="ARBA00022490"/>
    </source>
</evidence>
<dbReference type="InterPro" id="IPR045326">
    <property type="entry name" value="ATG17-like_dom"/>
</dbReference>
<dbReference type="GO" id="GO:0034045">
    <property type="term" value="C:phagophore assembly site membrane"/>
    <property type="evidence" value="ECO:0007669"/>
    <property type="project" value="UniProtKB-SubCell"/>
</dbReference>
<dbReference type="GO" id="GO:0000045">
    <property type="term" value="P:autophagosome assembly"/>
    <property type="evidence" value="ECO:0007669"/>
    <property type="project" value="TreeGrafter"/>
</dbReference>
<organism evidence="9 10">
    <name type="scientific">Hymenoscyphus fraxineus</name>
    <dbReference type="NCBI Taxonomy" id="746836"/>
    <lineage>
        <taxon>Eukaryota</taxon>
        <taxon>Fungi</taxon>
        <taxon>Dikarya</taxon>
        <taxon>Ascomycota</taxon>
        <taxon>Pezizomycotina</taxon>
        <taxon>Leotiomycetes</taxon>
        <taxon>Helotiales</taxon>
        <taxon>Helotiaceae</taxon>
        <taxon>Hymenoscyphus</taxon>
    </lineage>
</organism>
<accession>A0A9N9L0R6</accession>
<reference evidence="9" key="1">
    <citation type="submission" date="2021-07" db="EMBL/GenBank/DDBJ databases">
        <authorList>
            <person name="Durling M."/>
        </authorList>
    </citation>
    <scope>NUCLEOTIDE SEQUENCE</scope>
</reference>
<dbReference type="PANTHER" id="PTHR28005">
    <property type="entry name" value="AUTOPHAGY-RELATED PROTEIN 17"/>
    <property type="match status" value="1"/>
</dbReference>
<dbReference type="PANTHER" id="PTHR28005:SF1">
    <property type="entry name" value="AUTOPHAGY-RELATED PROTEIN 17"/>
    <property type="match status" value="1"/>
</dbReference>
<evidence type="ECO:0000256" key="5">
    <source>
        <dbReference type="ARBA" id="ARBA00023136"/>
    </source>
</evidence>
<dbReference type="EMBL" id="CAJVRL010000068">
    <property type="protein sequence ID" value="CAG8956068.1"/>
    <property type="molecule type" value="Genomic_DNA"/>
</dbReference>
<dbReference type="AlphaFoldDB" id="A0A9N9L0R6"/>
<comment type="similarity">
    <text evidence="1 6">Belongs to the ATG17 family.</text>
</comment>
<dbReference type="InterPro" id="IPR007240">
    <property type="entry name" value="Atg17"/>
</dbReference>
<comment type="subcellular location">
    <subcellularLocation>
        <location evidence="6">Cytoplasm</location>
    </subcellularLocation>
    <subcellularLocation>
        <location evidence="6">Preautophagosomal structure membrane</location>
        <topology evidence="6">Peripheral membrane protein</topology>
    </subcellularLocation>
</comment>
<keyword evidence="5" id="KW-0472">Membrane</keyword>
<dbReference type="Pfam" id="PF04108">
    <property type="entry name" value="ATG17_like"/>
    <property type="match status" value="1"/>
</dbReference>
<dbReference type="Proteomes" id="UP000696280">
    <property type="component" value="Unassembled WGS sequence"/>
</dbReference>
<evidence type="ECO:0000313" key="9">
    <source>
        <dbReference type="EMBL" id="CAG8956068.1"/>
    </source>
</evidence>
<feature type="region of interest" description="Disordered" evidence="7">
    <location>
        <begin position="1"/>
        <end position="29"/>
    </location>
</feature>
<dbReference type="GO" id="GO:0034727">
    <property type="term" value="P:piecemeal microautophagy of the nucleus"/>
    <property type="evidence" value="ECO:0007669"/>
    <property type="project" value="TreeGrafter"/>
</dbReference>
<dbReference type="GO" id="GO:0030295">
    <property type="term" value="F:protein kinase activator activity"/>
    <property type="evidence" value="ECO:0007669"/>
    <property type="project" value="TreeGrafter"/>
</dbReference>
<evidence type="ECO:0000256" key="7">
    <source>
        <dbReference type="SAM" id="MobiDB-lite"/>
    </source>
</evidence>
<keyword evidence="3 6" id="KW-0963">Cytoplasm</keyword>
<keyword evidence="4 6" id="KW-0072">Autophagy</keyword>
<comment type="function">
    <text evidence="6">Autophagy-specific protein that functions in response to autophagy-inducing signals as a scaffold to recruit other ATG proteins to organize preautophagosomal structure (PAS) formation. Modulates the timing and magnitude of the autophagy response, such as the size of the sequestering vesicles. Plays particularly a role in pexophagy and nucleophagy.</text>
</comment>
<evidence type="ECO:0000256" key="6">
    <source>
        <dbReference type="RuleBase" id="RU368080"/>
    </source>
</evidence>
<dbReference type="GO" id="GO:1990316">
    <property type="term" value="C:Atg1/ULK1 kinase complex"/>
    <property type="evidence" value="ECO:0007669"/>
    <property type="project" value="TreeGrafter"/>
</dbReference>
<feature type="compositionally biased region" description="Low complexity" evidence="7">
    <location>
        <begin position="11"/>
        <end position="25"/>
    </location>
</feature>
<evidence type="ECO:0000256" key="2">
    <source>
        <dbReference type="ARBA" id="ARBA00013806"/>
    </source>
</evidence>
<dbReference type="GO" id="GO:0000422">
    <property type="term" value="P:autophagy of mitochondrion"/>
    <property type="evidence" value="ECO:0007669"/>
    <property type="project" value="TreeGrafter"/>
</dbReference>
<proteinExistence type="inferred from homology"/>
<keyword evidence="10" id="KW-1185">Reference proteome</keyword>
<protein>
    <recommendedName>
        <fullName evidence="2 6">Autophagy-related protein 17</fullName>
    </recommendedName>
</protein>
<evidence type="ECO:0000313" key="10">
    <source>
        <dbReference type="Proteomes" id="UP000696280"/>
    </source>
</evidence>
<feature type="domain" description="Autophagy protein ATG17-like" evidence="8">
    <location>
        <begin position="47"/>
        <end position="448"/>
    </location>
</feature>
<dbReference type="GO" id="GO:0060090">
    <property type="term" value="F:molecular adaptor activity"/>
    <property type="evidence" value="ECO:0007669"/>
    <property type="project" value="TreeGrafter"/>
</dbReference>
<evidence type="ECO:0000256" key="1">
    <source>
        <dbReference type="ARBA" id="ARBA00006259"/>
    </source>
</evidence>
<evidence type="ECO:0000256" key="4">
    <source>
        <dbReference type="ARBA" id="ARBA00023006"/>
    </source>
</evidence>
<name>A0A9N9L0R6_9HELO</name>
<comment type="caution">
    <text evidence="9">The sequence shown here is derived from an EMBL/GenBank/DDBJ whole genome shotgun (WGS) entry which is preliminary data.</text>
</comment>
<gene>
    <name evidence="9" type="ORF">HYFRA_00011851</name>
</gene>
<evidence type="ECO:0000259" key="8">
    <source>
        <dbReference type="Pfam" id="PF04108"/>
    </source>
</evidence>